<keyword evidence="3" id="KW-0808">Transferase</keyword>
<feature type="transmembrane region" description="Helical" evidence="1">
    <location>
        <begin position="106"/>
        <end position="129"/>
    </location>
</feature>
<feature type="transmembrane region" description="Helical" evidence="1">
    <location>
        <begin position="165"/>
        <end position="184"/>
    </location>
</feature>
<gene>
    <name evidence="3" type="ORF">GCM10010964_11840</name>
</gene>
<dbReference type="GO" id="GO:0009103">
    <property type="term" value="P:lipopolysaccharide biosynthetic process"/>
    <property type="evidence" value="ECO:0007669"/>
    <property type="project" value="TreeGrafter"/>
</dbReference>
<feature type="transmembrane region" description="Helical" evidence="1">
    <location>
        <begin position="338"/>
        <end position="356"/>
    </location>
</feature>
<feature type="domain" description="Acyltransferase 3" evidence="2">
    <location>
        <begin position="28"/>
        <end position="348"/>
    </location>
</feature>
<dbReference type="EMBL" id="BMKS01000003">
    <property type="protein sequence ID" value="GGG25482.1"/>
    <property type="molecule type" value="Genomic_DNA"/>
</dbReference>
<keyword evidence="1" id="KW-0472">Membrane</keyword>
<dbReference type="RefSeq" id="WP_188899094.1">
    <property type="nucleotide sequence ID" value="NZ_BMKS01000003.1"/>
</dbReference>
<feature type="transmembrane region" description="Helical" evidence="1">
    <location>
        <begin position="191"/>
        <end position="208"/>
    </location>
</feature>
<feature type="transmembrane region" description="Helical" evidence="1">
    <location>
        <begin position="214"/>
        <end position="236"/>
    </location>
</feature>
<dbReference type="PANTHER" id="PTHR23028:SF53">
    <property type="entry name" value="ACYL_TRANSF_3 DOMAIN-CONTAINING PROTEIN"/>
    <property type="match status" value="1"/>
</dbReference>
<evidence type="ECO:0000313" key="4">
    <source>
        <dbReference type="Proteomes" id="UP000597507"/>
    </source>
</evidence>
<accession>A0A8J2Z934</accession>
<keyword evidence="1" id="KW-0812">Transmembrane</keyword>
<name>A0A8J2Z934_9PROT</name>
<feature type="transmembrane region" description="Helical" evidence="1">
    <location>
        <begin position="308"/>
        <end position="326"/>
    </location>
</feature>
<comment type="caution">
    <text evidence="3">The sequence shown here is derived from an EMBL/GenBank/DDBJ whole genome shotgun (WGS) entry which is preliminary data.</text>
</comment>
<dbReference type="AlphaFoldDB" id="A0A8J2Z934"/>
<dbReference type="GO" id="GO:0016020">
    <property type="term" value="C:membrane"/>
    <property type="evidence" value="ECO:0007669"/>
    <property type="project" value="TreeGrafter"/>
</dbReference>
<feature type="transmembrane region" description="Helical" evidence="1">
    <location>
        <begin position="34"/>
        <end position="53"/>
    </location>
</feature>
<evidence type="ECO:0000256" key="1">
    <source>
        <dbReference type="SAM" id="Phobius"/>
    </source>
</evidence>
<dbReference type="PANTHER" id="PTHR23028">
    <property type="entry name" value="ACETYLTRANSFERASE"/>
    <property type="match status" value="1"/>
</dbReference>
<dbReference type="Pfam" id="PF01757">
    <property type="entry name" value="Acyl_transf_3"/>
    <property type="match status" value="1"/>
</dbReference>
<keyword evidence="3" id="KW-0012">Acyltransferase</keyword>
<protein>
    <submittedName>
        <fullName evidence="3">Acyltransferase</fullName>
    </submittedName>
</protein>
<evidence type="ECO:0000259" key="2">
    <source>
        <dbReference type="Pfam" id="PF01757"/>
    </source>
</evidence>
<reference evidence="3 4" key="1">
    <citation type="journal article" date="2014" name="Int. J. Syst. Evol. Microbiol.">
        <title>Complete genome sequence of Corynebacterium casei LMG S-19264T (=DSM 44701T), isolated from a smear-ripened cheese.</title>
        <authorList>
            <consortium name="US DOE Joint Genome Institute (JGI-PGF)"/>
            <person name="Walter F."/>
            <person name="Albersmeier A."/>
            <person name="Kalinowski J."/>
            <person name="Ruckert C."/>
        </authorList>
    </citation>
    <scope>NUCLEOTIDE SEQUENCE [LARGE SCALE GENOMIC DNA]</scope>
    <source>
        <strain evidence="3 4">CGMCC 1.16330</strain>
    </source>
</reference>
<organism evidence="3 4">
    <name type="scientific">Caldovatus sediminis</name>
    <dbReference type="NCBI Taxonomy" id="2041189"/>
    <lineage>
        <taxon>Bacteria</taxon>
        <taxon>Pseudomonadati</taxon>
        <taxon>Pseudomonadota</taxon>
        <taxon>Alphaproteobacteria</taxon>
        <taxon>Acetobacterales</taxon>
        <taxon>Roseomonadaceae</taxon>
        <taxon>Caldovatus</taxon>
    </lineage>
</organism>
<proteinExistence type="predicted"/>
<feature type="transmembrane region" description="Helical" evidence="1">
    <location>
        <begin position="65"/>
        <end position="85"/>
    </location>
</feature>
<keyword evidence="1" id="KW-1133">Transmembrane helix</keyword>
<evidence type="ECO:0000313" key="3">
    <source>
        <dbReference type="EMBL" id="GGG25482.1"/>
    </source>
</evidence>
<dbReference type="InterPro" id="IPR050879">
    <property type="entry name" value="Acyltransferase_3"/>
</dbReference>
<dbReference type="Proteomes" id="UP000597507">
    <property type="component" value="Unassembled WGS sequence"/>
</dbReference>
<sequence length="373" mass="39018">MPGREGRAAVAPAGAAAPGGAAPPRVAALTRLRLLFIGWVVIYHLELALGALRGVPVAEAVVRKGWLGVDGFFLLSGFALWLGYHRRPPWGLRGHARFLGRRLARLYPLHALALLALAALVGLAALAGLQVNDPTRFGMRDFWLQALLVNSWETTDVLAWNYPSWALSAEWAGYLAFPLLLAAVLAAPRPALLAVPPLALAALLALGARDPGAGLNLTVHLGLLRFASEFVLGLALGRLCAESPRPGAVAPAALAIAGLCVPGGIALGVDTVTVAGLAALIAGGYCREAARPAPATPPRDLALRLGEASYGVYLCWVFVEAALVLLLRVADPSQPARLALMGVALGVNLAAGWLAWRLVEVPAQRWLLARMGG</sequence>
<dbReference type="GO" id="GO:0016747">
    <property type="term" value="F:acyltransferase activity, transferring groups other than amino-acyl groups"/>
    <property type="evidence" value="ECO:0007669"/>
    <property type="project" value="InterPro"/>
</dbReference>
<feature type="transmembrane region" description="Helical" evidence="1">
    <location>
        <begin position="248"/>
        <end position="269"/>
    </location>
</feature>
<keyword evidence="4" id="KW-1185">Reference proteome</keyword>
<dbReference type="InterPro" id="IPR002656">
    <property type="entry name" value="Acyl_transf_3_dom"/>
</dbReference>